<dbReference type="CDD" id="cd20688">
    <property type="entry name" value="CdiI_Ecoli_Nm-like"/>
    <property type="match status" value="1"/>
</dbReference>
<comment type="caution">
    <text evidence="2">The sequence shown here is derived from an EMBL/GenBank/DDBJ whole genome shotgun (WGS) entry which is preliminary data.</text>
</comment>
<evidence type="ECO:0000313" key="3">
    <source>
        <dbReference type="Proteomes" id="UP000037688"/>
    </source>
</evidence>
<keyword evidence="3" id="KW-1185">Reference proteome</keyword>
<evidence type="ECO:0000259" key="1">
    <source>
        <dbReference type="Pfam" id="PF18624"/>
    </source>
</evidence>
<sequence length="121" mass="14358">MDYDNEKNRKMVLSYYKVLGDDRFLTILDSYSKAEGYGVEAVWCVFAHEFKSWEEDYFGDTGVIYFFDYPIVPEEESVILDNEVFIKYLKEASAEYLTRHPDQLATVEDYIIRIEKEFVSN</sequence>
<reference evidence="2 3" key="1">
    <citation type="submission" date="2015-08" db="EMBL/GenBank/DDBJ databases">
        <title>Draft genome sequence of cellulolytic and xylanolytic Paenibacillus sp. A59, isolated from a decaying forest soil from Patagonia, Argentina.</title>
        <authorList>
            <person name="Ghio S."/>
            <person name="Caceres A.M."/>
            <person name="Talia P."/>
            <person name="Grasso D."/>
            <person name="Campos E."/>
        </authorList>
    </citation>
    <scope>NUCLEOTIDE SEQUENCE [LARGE SCALE GENOMIC DNA]</scope>
    <source>
        <strain evidence="2 3">A59</strain>
    </source>
</reference>
<gene>
    <name evidence="2" type="ORF">AMS66_30515</name>
</gene>
<organism evidence="2 3">
    <name type="scientific">Paenibacillus xylanivorans</name>
    <dbReference type="NCBI Taxonomy" id="1705561"/>
    <lineage>
        <taxon>Bacteria</taxon>
        <taxon>Bacillati</taxon>
        <taxon>Bacillota</taxon>
        <taxon>Bacilli</taxon>
        <taxon>Bacillales</taxon>
        <taxon>Paenibacillaceae</taxon>
        <taxon>Paenibacillus</taxon>
    </lineage>
</organism>
<proteinExistence type="predicted"/>
<name>A0A0M9BIJ9_9BACL</name>
<dbReference type="AlphaFoldDB" id="A0A0M9BIJ9"/>
<evidence type="ECO:0000313" key="2">
    <source>
        <dbReference type="EMBL" id="KOY12913.1"/>
    </source>
</evidence>
<protein>
    <recommendedName>
        <fullName evidence="1">CDI immunity protein domain-containing protein</fullName>
    </recommendedName>
</protein>
<dbReference type="PATRIC" id="fig|1705561.3.peg.6452"/>
<feature type="domain" description="CDI immunity protein" evidence="1">
    <location>
        <begin position="9"/>
        <end position="110"/>
    </location>
</feature>
<dbReference type="Proteomes" id="UP000037688">
    <property type="component" value="Unassembled WGS sequence"/>
</dbReference>
<dbReference type="EMBL" id="LITU01000083">
    <property type="protein sequence ID" value="KOY12913.1"/>
    <property type="molecule type" value="Genomic_DNA"/>
</dbReference>
<dbReference type="InterPro" id="IPR041256">
    <property type="entry name" value="CdiI_4"/>
</dbReference>
<dbReference type="Pfam" id="PF18624">
    <property type="entry name" value="CdiI_4"/>
    <property type="match status" value="1"/>
</dbReference>
<accession>A0A0M9BIJ9</accession>
<dbReference type="OrthoDB" id="2941819at2"/>